<dbReference type="AlphaFoldDB" id="A0A843WCN7"/>
<protein>
    <submittedName>
        <fullName evidence="1">Uncharacterized protein</fullName>
    </submittedName>
</protein>
<evidence type="ECO:0000313" key="1">
    <source>
        <dbReference type="EMBL" id="MQM05576.1"/>
    </source>
</evidence>
<gene>
    <name evidence="1" type="ORF">Taro_038393</name>
</gene>
<dbReference type="Proteomes" id="UP000652761">
    <property type="component" value="Unassembled WGS sequence"/>
</dbReference>
<proteinExistence type="predicted"/>
<evidence type="ECO:0000313" key="2">
    <source>
        <dbReference type="Proteomes" id="UP000652761"/>
    </source>
</evidence>
<name>A0A843WCN7_COLES</name>
<sequence>MGIAGPQTSTRRRFLVFLEGLWLAHRRTAPPAPSPTDRVHRRYPLLPLDCFGGGAPLPPLRLGFRLNRGEEEDGESYNQHMTEKYAREEEQLQLDPEVWVAASGALKKGHVYGFGHSIDTSRVLSGASSSASQTSVFSTAAGALGTSPNEMMGFIADTISGLESHLAQMMETCLVQMQTQVSDAVQAQLSQALSLAISHALSQVSIPPQAAPSTSAQAPHVKCRVAVAIDGRGVDANLRILQVIGSPESRFFTWFSFSLASASCPRVPKASNREKLCDFGGLAPFFSPPRSPPPLPRFFVPVPAFGSASVLLGWSLPPPRRSCQGPNSVEDDSSGSVICWFSAPKASSGGVEAFTPAPLRLCLRPQLMSPPPSPDVMPLSLPSGGTFCCLLRRRRFCLRRFKAPPSSEDPFQSARWFDWRVDRVHRSPMESSSASSPNMHLWRLLLCLALISTALLYVSVGVSVQPPIKLSLGIRVQGSGSPCREAFGDDLCLLTTLCATMFLFQYLGFTSCVRTSGPSAYHGRCHALSALVGSSWYGAKHGSLSTLEGFFHRMYWMYWFLCE</sequence>
<reference evidence="1" key="1">
    <citation type="submission" date="2017-07" db="EMBL/GenBank/DDBJ databases">
        <title>Taro Niue Genome Assembly and Annotation.</title>
        <authorList>
            <person name="Atibalentja N."/>
            <person name="Keating K."/>
            <person name="Fields C.J."/>
        </authorList>
    </citation>
    <scope>NUCLEOTIDE SEQUENCE</scope>
    <source>
        <strain evidence="1">Niue_2</strain>
        <tissue evidence="1">Leaf</tissue>
    </source>
</reference>
<keyword evidence="2" id="KW-1185">Reference proteome</keyword>
<dbReference type="EMBL" id="NMUH01003438">
    <property type="protein sequence ID" value="MQM05576.1"/>
    <property type="molecule type" value="Genomic_DNA"/>
</dbReference>
<accession>A0A843WCN7</accession>
<organism evidence="1 2">
    <name type="scientific">Colocasia esculenta</name>
    <name type="common">Wild taro</name>
    <name type="synonym">Arum esculentum</name>
    <dbReference type="NCBI Taxonomy" id="4460"/>
    <lineage>
        <taxon>Eukaryota</taxon>
        <taxon>Viridiplantae</taxon>
        <taxon>Streptophyta</taxon>
        <taxon>Embryophyta</taxon>
        <taxon>Tracheophyta</taxon>
        <taxon>Spermatophyta</taxon>
        <taxon>Magnoliopsida</taxon>
        <taxon>Liliopsida</taxon>
        <taxon>Araceae</taxon>
        <taxon>Aroideae</taxon>
        <taxon>Colocasieae</taxon>
        <taxon>Colocasia</taxon>
    </lineage>
</organism>
<comment type="caution">
    <text evidence="1">The sequence shown here is derived from an EMBL/GenBank/DDBJ whole genome shotgun (WGS) entry which is preliminary data.</text>
</comment>